<name>A0A5B7XVT1_9MOLU</name>
<reference evidence="3 4" key="1">
    <citation type="submission" date="2019-06" db="EMBL/GenBank/DDBJ databases">
        <title>Mycoplasma sp. 2F1A isolated from ostrich.</title>
        <authorList>
            <person name="Spergser J."/>
        </authorList>
    </citation>
    <scope>NUCLEOTIDE SEQUENCE [LARGE SCALE GENOMIC DNA]</scope>
    <source>
        <strain evidence="3 4">2F1A</strain>
    </source>
</reference>
<keyword evidence="1" id="KW-0732">Signal</keyword>
<gene>
    <name evidence="3" type="ORF">FG904_00790</name>
</gene>
<protein>
    <recommendedName>
        <fullName evidence="2">Peptidase M60 domain-containing protein</fullName>
    </recommendedName>
</protein>
<dbReference type="PROSITE" id="PS51257">
    <property type="entry name" value="PROKAR_LIPOPROTEIN"/>
    <property type="match status" value="1"/>
</dbReference>
<dbReference type="SMART" id="SM01276">
    <property type="entry name" value="M60-like"/>
    <property type="match status" value="1"/>
</dbReference>
<proteinExistence type="predicted"/>
<dbReference type="KEGG" id="mnh:FG904_00790"/>
<sequence>MNKSKKFKWIASASLLLFSATMTSALVSCGDVAVQDNKAKPEANELALQAHSLNQNILYKDKMETNASEAVAENFIFDNLDKNKYEVKIVSIEVDQQNAGSVYLSYNLIYKENPSYFENFTVSIGGFKDYVSPDVVYQNKLLEIKRNLDQAVDSVFVSFNKQPNEILVTELTRDNVVFNGYDKSKYTPVITEFSLVDSNIKVKFVLRENEFNEIISVEKEVDNANFLTAETASKLANDQLKSVNATLTLLPAESLTIDVVNDNFEFSGFDSEIYQVVDLQIQRFETSLAISYRLKNKIYTTDVISTTTKTQEFSGFKLNPIHSQKLNEQLGLINIDFEGNKASTLSELVELDKILFSDFDINKYQPTNITLTPNPSSLDVTFALKDLEFELISNSRTITIKGFLDKSTITPELINALLNKIEVEKSNQGYFESNDIPVELNVLNIDDIIKENLKIKWFSNDVEISNQTDPSLLILRNQIIKDTNYKIELTYSYQGQTYTKIIDHLTVFNSSPFPNSELIGINGGLIVENQGRLQISNLNQEEISKVEWYRFDQLVNESTEINFATETPGRYYAVIYGKNNIKHRTNIVELSPLPNLKLNHEFVSKLSNKVEQSSVDIKIVERYARTPNRTYYDAPMQQKYGPNFKYPAWDFDYKGNNKQNSFFIHNGTRVNIANEILNEKVPGTNYTYANPTWIKDQIRQGVLKKHPAADGFYRYNVQDNTQAIAKDIKINTVKTGYNGTGIYIPAGEVGEFILDQQFYDFLKANYQPNENLPFTIFINKNYHDTYEYDNTGQTSRRYPYVMSEFTYKLSELGSDRKLYFGSPFGGSVTVKIDDNLVNNSGVPVDFRATFRNGVEALYYQYGVTTKQDWQNQIARVKSGEITAPVVSLQSNYSSILVPFNPEGANASERAILDLKIDNMNFPEVNMRKWDSFYELSSLWDDFKDGKIALNYLEEIWGGAGAWGGGGNLWSPVSWGKGYFGGEHDFGFSQWGNYHEINHNFQANQDPFEIRDHGWTNIPSLVNLSFINDHTRYRNILNYDGEFGDNWARLSSLYTMALLNGEADWYTVYGALVYSVGSLNFVNWVKDSAQTGKHGQGLETTKFLSDYFKLNFYNALKPITRPRQGTSDRAQRYRNAVPLGAEITPEVRAKLNEIEKYPAVDFVGNIYASGSYYWDSVNQEYVYPQDYAPAFEVAAFEPYEFDFRRGIKSLNIDFKWSELKIPNTTKWGGKLIKDGKKVKYIANNDFLHEIDEFDVEIIPDSWNEKPANYVPGYKFKVKIRNVVNKGNLDVYDSYLEADINTVEEAIEKFGKRVENDKSKVTRVLQNAPLGTFNYLVTGRNKPIDKNMVVLKQKLVGPASKTLSFYGDIDDYILIKIDGQTIISRNEYRGGRAKIIDFTFEKDRLYDLEVYIFNKSYYGKSKIWLEDENQKVIPLEDYAIAWNYSPDKTSVPYLELLRDEKYHYHRRYRDTNNRSESQIQSLVPAPVTDTVTKLKWTNVPTNYTSDISIPHVVDGSLKTRYEDWSRNEAALRLSFSEPTVVNNLEIWYWWVHATSRPNWFRITGIDADTNENIVLFEGDIEWYSYYKIWFNKPAKIKEAKVEMAKKNGKGKGIVIAELKFGNTIKSNEIIPFNSINNNFFGRWEIKQNDQQNYSSLINHSALVSNHQDDYLEVDFYGNAFSIVGKSSPDNSTFDVYLDDVVIDADVKTNYNTKTLNGTLYTWFDPTEKSKPHRLKIVNKQNKELTLNYLAIQK</sequence>
<dbReference type="PROSITE" id="PS51723">
    <property type="entry name" value="PEPTIDASE_M60"/>
    <property type="match status" value="1"/>
</dbReference>
<dbReference type="EMBL" id="CP040825">
    <property type="protein sequence ID" value="QCZ36555.1"/>
    <property type="molecule type" value="Genomic_DNA"/>
</dbReference>
<feature type="domain" description="Peptidase M60" evidence="2">
    <location>
        <begin position="735"/>
        <end position="1076"/>
    </location>
</feature>
<accession>A0A5B7XVT1</accession>
<evidence type="ECO:0000259" key="2">
    <source>
        <dbReference type="PROSITE" id="PS51723"/>
    </source>
</evidence>
<evidence type="ECO:0000313" key="3">
    <source>
        <dbReference type="EMBL" id="QCZ36555.1"/>
    </source>
</evidence>
<evidence type="ECO:0000313" key="4">
    <source>
        <dbReference type="Proteomes" id="UP000305457"/>
    </source>
</evidence>
<evidence type="ECO:0000256" key="1">
    <source>
        <dbReference type="SAM" id="SignalP"/>
    </source>
</evidence>
<dbReference type="Gene3D" id="2.60.120.260">
    <property type="entry name" value="Galactose-binding domain-like"/>
    <property type="match status" value="1"/>
</dbReference>
<feature type="chain" id="PRO_5022896508" description="Peptidase M60 domain-containing protein" evidence="1">
    <location>
        <begin position="26"/>
        <end position="1751"/>
    </location>
</feature>
<dbReference type="RefSeq" id="WP_139592038.1">
    <property type="nucleotide sequence ID" value="NZ_CP040825.1"/>
</dbReference>
<dbReference type="InterPro" id="IPR031161">
    <property type="entry name" value="Peptidase_M60_dom"/>
</dbReference>
<feature type="signal peptide" evidence="1">
    <location>
        <begin position="1"/>
        <end position="25"/>
    </location>
</feature>
<dbReference type="Proteomes" id="UP000305457">
    <property type="component" value="Chromosome"/>
</dbReference>
<organism evidence="3 4">
    <name type="scientific">Mycoplasma nasistruthionis</name>
    <dbReference type="NCBI Taxonomy" id="353852"/>
    <lineage>
        <taxon>Bacteria</taxon>
        <taxon>Bacillati</taxon>
        <taxon>Mycoplasmatota</taxon>
        <taxon>Mollicutes</taxon>
        <taxon>Mycoplasmataceae</taxon>
        <taxon>Mycoplasma</taxon>
    </lineage>
</organism>
<dbReference type="Pfam" id="PF13402">
    <property type="entry name" value="Peptidase_M60"/>
    <property type="match status" value="1"/>
</dbReference>
<dbReference type="OrthoDB" id="393070at2"/>